<organism evidence="2 3">
    <name type="scientific">Heterorhabditis bacteriophora</name>
    <name type="common">Entomopathogenic nematode worm</name>
    <dbReference type="NCBI Taxonomy" id="37862"/>
    <lineage>
        <taxon>Eukaryota</taxon>
        <taxon>Metazoa</taxon>
        <taxon>Ecdysozoa</taxon>
        <taxon>Nematoda</taxon>
        <taxon>Chromadorea</taxon>
        <taxon>Rhabditida</taxon>
        <taxon>Rhabditina</taxon>
        <taxon>Rhabditomorpha</taxon>
        <taxon>Strongyloidea</taxon>
        <taxon>Heterorhabditidae</taxon>
        <taxon>Heterorhabditis</taxon>
    </lineage>
</organism>
<proteinExistence type="predicted"/>
<dbReference type="WBParaSite" id="Hba_02297">
    <property type="protein sequence ID" value="Hba_02297"/>
    <property type="gene ID" value="Hba_02297"/>
</dbReference>
<evidence type="ECO:0000313" key="3">
    <source>
        <dbReference type="WBParaSite" id="Hba_02297"/>
    </source>
</evidence>
<name>A0A1I7WC86_HETBA</name>
<dbReference type="AlphaFoldDB" id="A0A1I7WC86"/>
<reference evidence="3" key="1">
    <citation type="submission" date="2016-11" db="UniProtKB">
        <authorList>
            <consortium name="WormBaseParasite"/>
        </authorList>
    </citation>
    <scope>IDENTIFICATION</scope>
</reference>
<keyword evidence="2" id="KW-1185">Reference proteome</keyword>
<evidence type="ECO:0000256" key="1">
    <source>
        <dbReference type="SAM" id="MobiDB-lite"/>
    </source>
</evidence>
<evidence type="ECO:0000313" key="2">
    <source>
        <dbReference type="Proteomes" id="UP000095283"/>
    </source>
</evidence>
<dbReference type="Proteomes" id="UP000095283">
    <property type="component" value="Unplaced"/>
</dbReference>
<accession>A0A1I7WC86</accession>
<feature type="region of interest" description="Disordered" evidence="1">
    <location>
        <begin position="58"/>
        <end position="80"/>
    </location>
</feature>
<sequence>MLCSSYRSKEVYEVRIYNKVVKFDVESVLKHRLRKKRQLTPSRKHDCNQCLVVTTRDSTSTEEGSRRRASISQNHASGRPRRRYFNSNYIATDAKNPSTKYMDFEIPSPPALTLRILLETSRDLLRTEYNLHVLTGTITEETKRCYAVVGDVPFYVSNQLHSLSSAIPLNALLKSGHNANNVTHATTNRLPVDRSMVMLHKLNFLIILFILLSLPRSVVSDSGFLEAENSSNTNTTDFNDNTYEYKLFENYFPLLLMLISMPQNETESLEKYLNQRTYAELKRMIDEKQKASDVTSFVLELEQNNTDLTSFAAVDNNKKFISLVEAYHNASIYNAIRGVWNSQLNPVLPPIDQLAILEYFAERRSYEHYRVSFWARLWAAIRAWLAGNQELIGCNADQPRCIRHIIEKLPMEGRIELDKAAGADDTETVDYIITQELNNEPPSTRHEFLVWKNQNIPPQPLLDIIESTTEVEKR</sequence>
<protein>
    <submittedName>
        <fullName evidence="3">Reverse transcriptase domain-containing protein</fullName>
    </submittedName>
</protein>